<dbReference type="PANTHER" id="PTHR45398:SF1">
    <property type="entry name" value="ENZYME, PUTATIVE (JCVI)-RELATED"/>
    <property type="match status" value="1"/>
</dbReference>
<dbReference type="Pfam" id="PF00550">
    <property type="entry name" value="PP-binding"/>
    <property type="match status" value="2"/>
</dbReference>
<dbReference type="InterPro" id="IPR016035">
    <property type="entry name" value="Acyl_Trfase/lysoPLipase"/>
</dbReference>
<evidence type="ECO:0000259" key="7">
    <source>
        <dbReference type="PROSITE" id="PS52004"/>
    </source>
</evidence>
<dbReference type="Gene3D" id="1.10.1200.10">
    <property type="entry name" value="ACP-like"/>
    <property type="match status" value="2"/>
</dbReference>
<dbReference type="Pfam" id="PF00698">
    <property type="entry name" value="Acyl_transf_1"/>
    <property type="match status" value="1"/>
</dbReference>
<name>A0A9W4VRV8_9GAMM</name>
<evidence type="ECO:0000313" key="9">
    <source>
        <dbReference type="Proteomes" id="UP001152467"/>
    </source>
</evidence>
<dbReference type="Pfam" id="PF02801">
    <property type="entry name" value="Ketoacyl-synt_C"/>
    <property type="match status" value="1"/>
</dbReference>
<dbReference type="InterPro" id="IPR014030">
    <property type="entry name" value="Ketoacyl_synth_N"/>
</dbReference>
<dbReference type="NCBIfam" id="TIGR01733">
    <property type="entry name" value="AA-adenyl-dom"/>
    <property type="match status" value="1"/>
</dbReference>
<evidence type="ECO:0000313" key="8">
    <source>
        <dbReference type="EMBL" id="CAH9060178.1"/>
    </source>
</evidence>
<dbReference type="InterPro" id="IPR025110">
    <property type="entry name" value="AMP-bd_C"/>
</dbReference>
<keyword evidence="4" id="KW-0808">Transferase</keyword>
<dbReference type="EC" id="6.2.1.54" evidence="8"/>
<dbReference type="InterPro" id="IPR000873">
    <property type="entry name" value="AMP-dep_synth/lig_dom"/>
</dbReference>
<dbReference type="SUPFAM" id="SSF55048">
    <property type="entry name" value="Probable ACP-binding domain of malonyl-CoA ACP transacylase"/>
    <property type="match status" value="1"/>
</dbReference>
<dbReference type="Pfam" id="PF00668">
    <property type="entry name" value="Condensation"/>
    <property type="match status" value="3"/>
</dbReference>
<dbReference type="GO" id="GO:0016746">
    <property type="term" value="F:acyltransferase activity"/>
    <property type="evidence" value="ECO:0007669"/>
    <property type="project" value="InterPro"/>
</dbReference>
<comment type="cofactor">
    <cofactor evidence="1">
        <name>pantetheine 4'-phosphate</name>
        <dbReference type="ChEBI" id="CHEBI:47942"/>
    </cofactor>
</comment>
<dbReference type="InterPro" id="IPR014031">
    <property type="entry name" value="Ketoacyl_synth_C"/>
</dbReference>
<dbReference type="SUPFAM" id="SSF52151">
    <property type="entry name" value="FabD/lysophospholipase-like"/>
    <property type="match status" value="1"/>
</dbReference>
<dbReference type="InterPro" id="IPR016039">
    <property type="entry name" value="Thiolase-like"/>
</dbReference>
<dbReference type="InterPro" id="IPR023213">
    <property type="entry name" value="CAT-like_dom_sf"/>
</dbReference>
<feature type="domain" description="Carrier" evidence="6">
    <location>
        <begin position="907"/>
        <end position="982"/>
    </location>
</feature>
<dbReference type="InterPro" id="IPR016036">
    <property type="entry name" value="Malonyl_transacylase_ACP-bd"/>
</dbReference>
<dbReference type="RefSeq" id="WP_261626536.1">
    <property type="nucleotide sequence ID" value="NZ_CAMAPC010000009.1"/>
</dbReference>
<evidence type="ECO:0000256" key="1">
    <source>
        <dbReference type="ARBA" id="ARBA00001957"/>
    </source>
</evidence>
<dbReference type="Gene3D" id="3.30.559.10">
    <property type="entry name" value="Chloramphenicol acetyltransferase-like domain"/>
    <property type="match status" value="3"/>
</dbReference>
<dbReference type="Gene3D" id="3.40.50.12780">
    <property type="entry name" value="N-terminal domain of ligase-like"/>
    <property type="match status" value="1"/>
</dbReference>
<dbReference type="Pfam" id="PF00501">
    <property type="entry name" value="AMP-binding"/>
    <property type="match status" value="1"/>
</dbReference>
<dbReference type="InterPro" id="IPR036736">
    <property type="entry name" value="ACP-like_sf"/>
</dbReference>
<keyword evidence="9" id="KW-1185">Reference proteome</keyword>
<dbReference type="InterPro" id="IPR010071">
    <property type="entry name" value="AA_adenyl_dom"/>
</dbReference>
<reference evidence="8" key="1">
    <citation type="submission" date="2022-07" db="EMBL/GenBank/DDBJ databases">
        <authorList>
            <person name="Criscuolo A."/>
        </authorList>
    </citation>
    <scope>NUCLEOTIDE SEQUENCE</scope>
    <source>
        <strain evidence="8">CIP111854</strain>
    </source>
</reference>
<accession>A0A9W4VRV8</accession>
<dbReference type="Gene3D" id="3.30.70.3290">
    <property type="match status" value="1"/>
</dbReference>
<dbReference type="Pfam" id="PF00109">
    <property type="entry name" value="ketoacyl-synt"/>
    <property type="match status" value="1"/>
</dbReference>
<dbReference type="Gene3D" id="3.30.300.30">
    <property type="match status" value="1"/>
</dbReference>
<evidence type="ECO:0000256" key="5">
    <source>
        <dbReference type="ARBA" id="ARBA00029443"/>
    </source>
</evidence>
<gene>
    <name evidence="8" type="primary">dltA_8</name>
    <name evidence="8" type="ORF">PSECIP111854_02553</name>
</gene>
<keyword evidence="2" id="KW-0596">Phosphopantetheine</keyword>
<dbReference type="CDD" id="cd00833">
    <property type="entry name" value="PKS"/>
    <property type="match status" value="1"/>
</dbReference>
<dbReference type="SMART" id="SM00827">
    <property type="entry name" value="PKS_AT"/>
    <property type="match status" value="1"/>
</dbReference>
<dbReference type="Pfam" id="PF16197">
    <property type="entry name" value="KAsynt_C_assoc"/>
    <property type="match status" value="1"/>
</dbReference>
<dbReference type="InterPro" id="IPR001227">
    <property type="entry name" value="Ac_transferase_dom_sf"/>
</dbReference>
<comment type="similarity">
    <text evidence="5">In the C-terminal section; belongs to the NRP synthetase family.</text>
</comment>
<evidence type="ECO:0000256" key="4">
    <source>
        <dbReference type="ARBA" id="ARBA00022679"/>
    </source>
</evidence>
<dbReference type="Gene3D" id="3.40.47.10">
    <property type="match status" value="1"/>
</dbReference>
<dbReference type="NCBIfam" id="TIGR01720">
    <property type="entry name" value="NRPS-para261"/>
    <property type="match status" value="1"/>
</dbReference>
<dbReference type="Proteomes" id="UP001152467">
    <property type="component" value="Unassembled WGS sequence"/>
</dbReference>
<dbReference type="CDD" id="cd05930">
    <property type="entry name" value="A_NRPS"/>
    <property type="match status" value="1"/>
</dbReference>
<dbReference type="FunFam" id="3.40.50.12780:FF:000012">
    <property type="entry name" value="Non-ribosomal peptide synthetase"/>
    <property type="match status" value="1"/>
</dbReference>
<dbReference type="SUPFAM" id="SSF47336">
    <property type="entry name" value="ACP-like"/>
    <property type="match status" value="2"/>
</dbReference>
<protein>
    <submittedName>
        <fullName evidence="8">D-alanine--D-alanyl carrier protein ligase</fullName>
        <ecNumber evidence="8">6.2.1.54</ecNumber>
    </submittedName>
</protein>
<organism evidence="8 9">
    <name type="scientific">Pseudoalteromonas holothuriae</name>
    <dbReference type="NCBI Taxonomy" id="2963714"/>
    <lineage>
        <taxon>Bacteria</taxon>
        <taxon>Pseudomonadati</taxon>
        <taxon>Pseudomonadota</taxon>
        <taxon>Gammaproteobacteria</taxon>
        <taxon>Alteromonadales</taxon>
        <taxon>Pseudoalteromonadaceae</taxon>
        <taxon>Pseudoalteromonas</taxon>
    </lineage>
</organism>
<dbReference type="InterPro" id="IPR032821">
    <property type="entry name" value="PKS_assoc"/>
</dbReference>
<dbReference type="CDD" id="cd19531">
    <property type="entry name" value="LCL_NRPS-like"/>
    <property type="match status" value="1"/>
</dbReference>
<dbReference type="FunFam" id="1.10.1200.10:FF:000005">
    <property type="entry name" value="Nonribosomal peptide synthetase 1"/>
    <property type="match status" value="1"/>
</dbReference>
<dbReference type="Pfam" id="PF13193">
    <property type="entry name" value="AMP-binding_C"/>
    <property type="match status" value="1"/>
</dbReference>
<dbReference type="SUPFAM" id="SSF52777">
    <property type="entry name" value="CoA-dependent acyltransferases"/>
    <property type="match status" value="6"/>
</dbReference>
<dbReference type="FunFam" id="3.40.50.980:FF:000001">
    <property type="entry name" value="Non-ribosomal peptide synthetase"/>
    <property type="match status" value="1"/>
</dbReference>
<dbReference type="Gene3D" id="3.30.70.250">
    <property type="entry name" value="Malonyl-CoA ACP transacylase, ACP-binding"/>
    <property type="match status" value="1"/>
</dbReference>
<feature type="domain" description="Ketosynthase family 3 (KS3)" evidence="7">
    <location>
        <begin position="9"/>
        <end position="431"/>
    </location>
</feature>
<feature type="domain" description="Carrier" evidence="6">
    <location>
        <begin position="1957"/>
        <end position="2031"/>
    </location>
</feature>
<sequence length="2960" mass="328170">MSKNIIENGLEVAVVGLSLRLPACVDAATFWQNLSEGNELIKFFSEEQLRSYGVSESLLQQENYVKAGAFLDEPFQFDAEFFNYVPREAEFMDPQLRLLHECSWQALQDAGCNPHTTDQAVGMYCGSAQNINWLRQVSNHVGDGVGEVYDLKMLYQREFFNTRVAYNLNFNGPSLTIDSTCSTSLVAIHLAAQGLLSGDCDVALAGGVCVSPLTKGYSYHKGMIQSADGHCRTFDAQANGTVPGNGIGLVALKRLEDAIADGNHIYGVLKGSAINNDGSAKPGYTAPSVKGQKQVINLATDNAEVDPDSIDFIECHGTATKIGDPIEVQALQQAYGDKGDQCLIGSVKSNVGHLDAAAGVIGFIKAIMSVHHKSLPASLHFTQLNENINFSDSKFAVNDTLRQLDNEHRPLRGAVSSFGIGGTNAHVIVEEYIEQRSFNYDARRYEMFPISAKTDYSAQANYDALANWQPHSERLADLAYSVQVRDSQFTYRRSFIAQSLDQLKQATCSVQPGWSFNGDGQKLNKLAFMFPGQGGQYLNMAADLYQYEQSFKDIVDACFSLLTVEQSSYWKTLLFSQDPTDSELLTSTDNAQPVLFIIEYSLARYLMDLGVKPDYLIGHSLGEYVAACLAGVFSLEDALTLVIARGQLMAQAPAGAMLSIASEFTHVKPLLHDELELAASNSASLYVVAGSEEAIVDAQAKCEQMGIKSTRLHTSKAYHCYLMNEVLPKFRTQVEQMTLHAPQLPFFSNLSGELIRQDEATDPEYWVTHLRGAVNFASAVGNLFAAGVSHFVEVGPGNALSTFVRSHEHANNALVMNTLRHPKEPIDDDLVLHQVLSRLYCSGVNLDWSKYNQHRQPKMVAVPAYQFQPTKYAQVMGQTSNTEVAQKKSAKASIEHARPNLSSAMLAPRNEQEQAMAQFWKSIFTLSEVGVNDNFFELGGHSLLATRVLNFISEAFDADLQIADVFETPTIAGLVEKAQTQEKSTDNAHRIQVIDRNQLVPASFQQRRLWLIDQLEGSSSQYNMPASFILHGALDREALQQSINALVVRHEVLRTNFEEVDGEAFLKVNPVCDIPIDFKDLSHLDKQQQALSVREIADSDAIKPFDLAQDPMIRLSVLRLKADSHMLAFNVHHIVSDGWSEMILVRDFQAFYLGFAKAQTVALPELDLQYIDYAYWQRNWLQGEQLEAELSHWESRLTGAPVVHNLPLDRPRATRQTFNGDKFQRKITQAHLHVLKDIARQEGVTLFMMLETILSLVVGRWSGQQDIMIGTPIAGRNDKRLEPLLGFFVNTLVLRNNLSGNPSFKELLGRTREVALDAFAHPHVPFDMVVERVCPQVGNSHSPLFQILFALQNYERTTLSLGELEFEKVEQKVSAKCDLSLLTAEVEDGLLADWYFNTDLFDAQTITKMADHFELAIAGLCEVNGDFANINELPMVTADEYQWMLPLAQTEVVASKHTLIHQMFDLQATQTPSAIAMVFEEQRMTYAQLQHDTDAVAAQLQGQGIGQGDSVAIMLPRGKDMIVALLGIQKAGAAYIPIDPSYPQSRVQHMLDDSGAKVVVSDSRIVAYPSTTEVLDLAQFDPSQAQLLDYQCHATAQDTAYIIYTSGTSGLPKGVAVSHGALLTAMTSRIEELGSLGSVLLLNSISFDASILSIFWSLATGGKLVIASDAQVKDPEALTNAIDEHFIESVITVPSIYRAVLDLSTHFEHASSLKLVILGGEALTHDLRRLHFNCAWSKQAQLHNEYGPTEATISSTYFRCDPTNQAQSTPIGKAWKHVGVAVLNDAGALVPKGCVGELCIFGPSLAQGYWQRPDLTEQKFVQCHAFSIQPERVYRTGDLVYWNQDQELEFIGRIDQQIKLRGYRIEQSEIESVITAVEGVEQAVVQVKQDKLIGYVHASDGVTEGQLEQVCSSQLPDYMVPQCWVFMAHFPLTPVGKIDLKQLPEPDFNKQVSEQDKASTELECLLHGIWSQLLNLDEISIHDSFFKLGGDSILILKLKSHLGGLGWTFDVPQFYAAPTIAQLARILANKTQLSEQKTITGAQLLMPAQHWLLQPDAVDVHHFNQALMLKGQVHLDHTTISTIVSALVTRHDALRLSFKQDDNGYQANYLSLQGGVAQMVEYYQTISHADIEPLAAQAQAALSLEGPLFKAVYMGLEDGSCRLLLVANHLVVDGVSWRILLADLMKGYEQLTENGKITLSAKTTSLQSWSKGLQALAKSEVVQQELSYWQSELAKPFTVIEHQHIEQDLVADEQVVSVPFDEAITNALLTQGQSSYGMGIEELLLAAISEAMNRWQGMSATRIILENHGRDIAIKDADVSDTVGWFTAMYPLHLEHYGDIRTHLLATKKQCRAVPAKGAHFSLLQYLSSSLLKESLPDTKESLVFNYLGQFDQSVNANSAFTVATEKVGDMISLSRPRDALLCLDGMISGGCLKFTLRYGSQIFDAQSMALLAEHFQNAVIEFAQHCKAQKQSHRDVADFELVTLTPSELEQICDLHPNLIDVYPCTPSQRGMLLHTQLMNTTQDTAYCNQLELDLVGNLDFSRFAFAWQQVGKHNAVFSTAFFQLAEQGYVQAVFDGVELPVTLHDGQALGAQQSENAYLQLRHEDKQRGFALDQPCMARVQVWQFAADRFRVLITMHHAIIDGWSLPSCIGDVMKAYYQGEISSRPTFKSYIQWLMRQESAAAEAFWQTELQHVEQPTTLVGDLYSEQPSAADKFEYVMDTQQLQSLERCCKQQGVTLSTLVQGAWAYLLHRYTGQDNVVFGTTISGRPADLSGSGQIIGPLINTIPVSVDCSTEQTISDWLLALHTGAAQREHFGFLDLPALKKMTPITRLDAMFNTLVVVENYPLDELKKSKEQASQLRVEKTHADESTNFDITLMVLPGTQLKLHFVYQSGLFSASKMAELAQALVSILSNLAESSAQVLATADLLEQAQDEQEVEQMLGELSDAQLQSLLNEIE</sequence>
<dbReference type="InterPro" id="IPR020845">
    <property type="entry name" value="AMP-binding_CS"/>
</dbReference>
<dbReference type="InterPro" id="IPR020841">
    <property type="entry name" value="PKS_Beta-ketoAc_synthase_dom"/>
</dbReference>
<dbReference type="InterPro" id="IPR045851">
    <property type="entry name" value="AMP-bd_C_sf"/>
</dbReference>
<proteinExistence type="inferred from homology"/>
<dbReference type="InterPro" id="IPR014043">
    <property type="entry name" value="Acyl_transferase_dom"/>
</dbReference>
<dbReference type="SMART" id="SM00825">
    <property type="entry name" value="PKS_KS"/>
    <property type="match status" value="1"/>
</dbReference>
<keyword evidence="8" id="KW-0436">Ligase</keyword>
<dbReference type="PANTHER" id="PTHR45398">
    <property type="match status" value="1"/>
</dbReference>
<dbReference type="InterPro" id="IPR010060">
    <property type="entry name" value="NRPS_synth"/>
</dbReference>
<dbReference type="PROSITE" id="PS50075">
    <property type="entry name" value="CARRIER"/>
    <property type="match status" value="2"/>
</dbReference>
<evidence type="ECO:0000256" key="2">
    <source>
        <dbReference type="ARBA" id="ARBA00022450"/>
    </source>
</evidence>
<dbReference type="PROSITE" id="PS00455">
    <property type="entry name" value="AMP_BINDING"/>
    <property type="match status" value="1"/>
</dbReference>
<dbReference type="InterPro" id="IPR006162">
    <property type="entry name" value="Ppantetheine_attach_site"/>
</dbReference>
<dbReference type="SUPFAM" id="SSF53901">
    <property type="entry name" value="Thiolase-like"/>
    <property type="match status" value="1"/>
</dbReference>
<dbReference type="InterPro" id="IPR001242">
    <property type="entry name" value="Condensation_dom"/>
</dbReference>
<dbReference type="Gene3D" id="3.30.559.30">
    <property type="entry name" value="Nonribosomal peptide synthetase, condensation domain"/>
    <property type="match status" value="3"/>
</dbReference>
<dbReference type="Gene3D" id="3.40.366.10">
    <property type="entry name" value="Malonyl-Coenzyme A Acyl Carrier Protein, domain 2"/>
    <property type="match status" value="1"/>
</dbReference>
<evidence type="ECO:0000256" key="3">
    <source>
        <dbReference type="ARBA" id="ARBA00022553"/>
    </source>
</evidence>
<dbReference type="PROSITE" id="PS52004">
    <property type="entry name" value="KS3_2"/>
    <property type="match status" value="1"/>
</dbReference>
<comment type="caution">
    <text evidence="8">The sequence shown here is derived from an EMBL/GenBank/DDBJ whole genome shotgun (WGS) entry which is preliminary data.</text>
</comment>
<dbReference type="InterPro" id="IPR009081">
    <property type="entry name" value="PP-bd_ACP"/>
</dbReference>
<dbReference type="PROSITE" id="PS00012">
    <property type="entry name" value="PHOSPHOPANTETHEINE"/>
    <property type="match status" value="1"/>
</dbReference>
<dbReference type="SUPFAM" id="SSF56801">
    <property type="entry name" value="Acetyl-CoA synthetase-like"/>
    <property type="match status" value="1"/>
</dbReference>
<dbReference type="GO" id="GO:0016874">
    <property type="term" value="F:ligase activity"/>
    <property type="evidence" value="ECO:0007669"/>
    <property type="project" value="UniProtKB-KW"/>
</dbReference>
<dbReference type="EMBL" id="CAMAPC010000009">
    <property type="protein sequence ID" value="CAH9060178.1"/>
    <property type="molecule type" value="Genomic_DNA"/>
</dbReference>
<evidence type="ECO:0000259" key="6">
    <source>
        <dbReference type="PROSITE" id="PS50075"/>
    </source>
</evidence>
<keyword evidence="3" id="KW-0597">Phosphoprotein</keyword>
<dbReference type="InterPro" id="IPR042099">
    <property type="entry name" value="ANL_N_sf"/>
</dbReference>